<gene>
    <name evidence="4" type="ORF">DRB17_10170</name>
</gene>
<dbReference type="Pfam" id="PF02581">
    <property type="entry name" value="TMP-TENI"/>
    <property type="match status" value="1"/>
</dbReference>
<evidence type="ECO:0000259" key="3">
    <source>
        <dbReference type="Pfam" id="PF02581"/>
    </source>
</evidence>
<dbReference type="InterPro" id="IPR036206">
    <property type="entry name" value="ThiamineP_synth_sf"/>
</dbReference>
<sequence length="199" mass="20412">MSEQVDSPRLYLVAWADIAERTLREALQAGDVACLLLRGATGASAPLVRAAQETGVAVLVQDDAALAETLQADGVHLGPGGNVKATRKRLGDEGIVGACCGNSRHAAMLAGEAGADYVAFAGREDEPGAAANPEILGWWQVMMELPCVAMGDVALADVGPLAEAGADFVALGSAVWDHSEGPAVAVAKATRQLQAVQRD</sequence>
<dbReference type="Proteomes" id="UP000253941">
    <property type="component" value="Unassembled WGS sequence"/>
</dbReference>
<name>A0A369TBG5_9PROT</name>
<keyword evidence="5" id="KW-1185">Reference proteome</keyword>
<evidence type="ECO:0000256" key="2">
    <source>
        <dbReference type="ARBA" id="ARBA00022977"/>
    </source>
</evidence>
<dbReference type="CDD" id="cd00564">
    <property type="entry name" value="TMP_TenI"/>
    <property type="match status" value="1"/>
</dbReference>
<dbReference type="RefSeq" id="WP_114582098.1">
    <property type="nucleotide sequence ID" value="NZ_QPMH01000008.1"/>
</dbReference>
<dbReference type="EMBL" id="QPMH01000008">
    <property type="protein sequence ID" value="RDD61854.1"/>
    <property type="molecule type" value="Genomic_DNA"/>
</dbReference>
<dbReference type="InterPro" id="IPR022998">
    <property type="entry name" value="ThiamineP_synth_TenI"/>
</dbReference>
<dbReference type="AlphaFoldDB" id="A0A369TBG5"/>
<dbReference type="SUPFAM" id="SSF51391">
    <property type="entry name" value="Thiamin phosphate synthase"/>
    <property type="match status" value="1"/>
</dbReference>
<protein>
    <submittedName>
        <fullName evidence="4">Thiamine phosphate synthase</fullName>
    </submittedName>
</protein>
<evidence type="ECO:0000313" key="4">
    <source>
        <dbReference type="EMBL" id="RDD61854.1"/>
    </source>
</evidence>
<evidence type="ECO:0000313" key="5">
    <source>
        <dbReference type="Proteomes" id="UP000253941"/>
    </source>
</evidence>
<organism evidence="4 5">
    <name type="scientific">Ferruginivarius sediminum</name>
    <dbReference type="NCBI Taxonomy" id="2661937"/>
    <lineage>
        <taxon>Bacteria</taxon>
        <taxon>Pseudomonadati</taxon>
        <taxon>Pseudomonadota</taxon>
        <taxon>Alphaproteobacteria</taxon>
        <taxon>Rhodospirillales</taxon>
        <taxon>Rhodospirillaceae</taxon>
        <taxon>Ferruginivarius</taxon>
    </lineage>
</organism>
<comment type="pathway">
    <text evidence="1">Cofactor biosynthesis; thiamine diphosphate biosynthesis.</text>
</comment>
<feature type="domain" description="Thiamine phosphate synthase/TenI" evidence="3">
    <location>
        <begin position="20"/>
        <end position="175"/>
    </location>
</feature>
<evidence type="ECO:0000256" key="1">
    <source>
        <dbReference type="ARBA" id="ARBA00004948"/>
    </source>
</evidence>
<dbReference type="GO" id="GO:0005737">
    <property type="term" value="C:cytoplasm"/>
    <property type="evidence" value="ECO:0007669"/>
    <property type="project" value="TreeGrafter"/>
</dbReference>
<accession>A0A369TBG5</accession>
<keyword evidence="2" id="KW-0784">Thiamine biosynthesis</keyword>
<dbReference type="PANTHER" id="PTHR20857:SF15">
    <property type="entry name" value="THIAMINE-PHOSPHATE SYNTHASE"/>
    <property type="match status" value="1"/>
</dbReference>
<dbReference type="GO" id="GO:0009228">
    <property type="term" value="P:thiamine biosynthetic process"/>
    <property type="evidence" value="ECO:0007669"/>
    <property type="project" value="UniProtKB-KW"/>
</dbReference>
<proteinExistence type="predicted"/>
<dbReference type="Gene3D" id="3.20.20.70">
    <property type="entry name" value="Aldolase class I"/>
    <property type="match status" value="1"/>
</dbReference>
<dbReference type="InterPro" id="IPR013785">
    <property type="entry name" value="Aldolase_TIM"/>
</dbReference>
<reference evidence="4 5" key="1">
    <citation type="submission" date="2018-07" db="EMBL/GenBank/DDBJ databases">
        <title>Venubactetium sediminum gen. nov., sp. nov., isolated from a marine solar saltern.</title>
        <authorList>
            <person name="Wang S."/>
        </authorList>
    </citation>
    <scope>NUCLEOTIDE SEQUENCE [LARGE SCALE GENOMIC DNA]</scope>
    <source>
        <strain evidence="4 5">WD2A32</strain>
    </source>
</reference>
<dbReference type="PANTHER" id="PTHR20857">
    <property type="entry name" value="THIAMINE-PHOSPHATE PYROPHOSPHORYLASE"/>
    <property type="match status" value="1"/>
</dbReference>
<comment type="caution">
    <text evidence="4">The sequence shown here is derived from an EMBL/GenBank/DDBJ whole genome shotgun (WGS) entry which is preliminary data.</text>
</comment>
<dbReference type="GO" id="GO:0004789">
    <property type="term" value="F:thiamine-phosphate diphosphorylase activity"/>
    <property type="evidence" value="ECO:0007669"/>
    <property type="project" value="TreeGrafter"/>
</dbReference>